<dbReference type="Gene3D" id="2.50.20.10">
    <property type="entry name" value="Lipoprotein localisation LolA/LolB/LppX"/>
    <property type="match status" value="1"/>
</dbReference>
<name>A0A381NWW9_9ZZZZ</name>
<dbReference type="PANTHER" id="PTHR35869">
    <property type="entry name" value="OUTER-MEMBRANE LIPOPROTEIN CARRIER PROTEIN"/>
    <property type="match status" value="1"/>
</dbReference>
<dbReference type="CDD" id="cd16325">
    <property type="entry name" value="LolA"/>
    <property type="match status" value="1"/>
</dbReference>
<dbReference type="InterPro" id="IPR004564">
    <property type="entry name" value="OM_lipoprot_carrier_LolA-like"/>
</dbReference>
<gene>
    <name evidence="1" type="ORF">METZ01_LOCUS11965</name>
</gene>
<organism evidence="1">
    <name type="scientific">marine metagenome</name>
    <dbReference type="NCBI Taxonomy" id="408172"/>
    <lineage>
        <taxon>unclassified sequences</taxon>
        <taxon>metagenomes</taxon>
        <taxon>ecological metagenomes</taxon>
    </lineage>
</organism>
<dbReference type="AlphaFoldDB" id="A0A381NWW9"/>
<reference evidence="1" key="1">
    <citation type="submission" date="2018-05" db="EMBL/GenBank/DDBJ databases">
        <authorList>
            <person name="Lanie J.A."/>
            <person name="Ng W.-L."/>
            <person name="Kazmierczak K.M."/>
            <person name="Andrzejewski T.M."/>
            <person name="Davidsen T.M."/>
            <person name="Wayne K.J."/>
            <person name="Tettelin H."/>
            <person name="Glass J.I."/>
            <person name="Rusch D."/>
            <person name="Podicherti R."/>
            <person name="Tsui H.-C.T."/>
            <person name="Winkler M.E."/>
        </authorList>
    </citation>
    <scope>NUCLEOTIDE SEQUENCE</scope>
</reference>
<evidence type="ECO:0008006" key="2">
    <source>
        <dbReference type="Google" id="ProtNLM"/>
    </source>
</evidence>
<evidence type="ECO:0000313" key="1">
    <source>
        <dbReference type="EMBL" id="SUZ59111.1"/>
    </source>
</evidence>
<proteinExistence type="predicted"/>
<accession>A0A381NWW9</accession>
<dbReference type="EMBL" id="UINC01000664">
    <property type="protein sequence ID" value="SUZ59111.1"/>
    <property type="molecule type" value="Genomic_DNA"/>
</dbReference>
<sequence length="212" mass="23821">MLKLKKCGYIVALLINLLAFDLAHSSAETSLNINDYLNDILSFQASFQQTIFSPENDVIDYSEGSFLIKKPGRVTWNFTVPNIKKIIVYDQKITTYDADLNQVVIVPFSDRYQSSLANILLKNNSLMSYYRISSETVNGNVYSVVLVEKGSNNLFSRMKITFVKKLLTKIKLWDTSGQSIGISFNDIILNATISDASLEFSIPEGADVFDQT</sequence>
<dbReference type="InterPro" id="IPR029046">
    <property type="entry name" value="LolA/LolB/LppX"/>
</dbReference>
<dbReference type="PANTHER" id="PTHR35869:SF1">
    <property type="entry name" value="OUTER-MEMBRANE LIPOPROTEIN CARRIER PROTEIN"/>
    <property type="match status" value="1"/>
</dbReference>
<dbReference type="SUPFAM" id="SSF89392">
    <property type="entry name" value="Prokaryotic lipoproteins and lipoprotein localization factors"/>
    <property type="match status" value="1"/>
</dbReference>
<dbReference type="Pfam" id="PF03548">
    <property type="entry name" value="LolA"/>
    <property type="match status" value="1"/>
</dbReference>
<protein>
    <recommendedName>
        <fullName evidence="2">Outer-membrane lipoprotein carrier protein</fullName>
    </recommendedName>
</protein>